<organism evidence="3">
    <name type="scientific">Rhipicephalus appendiculatus</name>
    <name type="common">Brown ear tick</name>
    <dbReference type="NCBI Taxonomy" id="34631"/>
    <lineage>
        <taxon>Eukaryota</taxon>
        <taxon>Metazoa</taxon>
        <taxon>Ecdysozoa</taxon>
        <taxon>Arthropoda</taxon>
        <taxon>Chelicerata</taxon>
        <taxon>Arachnida</taxon>
        <taxon>Acari</taxon>
        <taxon>Parasitiformes</taxon>
        <taxon>Ixodida</taxon>
        <taxon>Ixodoidea</taxon>
        <taxon>Ixodidae</taxon>
        <taxon>Rhipicephalinae</taxon>
        <taxon>Rhipicephalus</taxon>
        <taxon>Rhipicephalus</taxon>
    </lineage>
</organism>
<evidence type="ECO:0000256" key="2">
    <source>
        <dbReference type="ARBA" id="ARBA00022840"/>
    </source>
</evidence>
<sequence>MTADHASVLALFCGLPASGKTTLVQRIRTVLESREARGVPWNPCVICYDELVSTDAQAEMAQSKGLTKESRQQLLEASDYYIGWLCGECCEPSPMCSDPLMEMLGRLKAARGGQKPDGKHLIMVDDNLYYRSMRAAWFKLARKYSLGFCQVFLLCSAEQAIQRNATRLLPVPELTIKTMVQKFELPRDEPWEQHSVAVDGGPGSMEKVMALLETASKQPWSPVDIVDSITEATPPSQIHIWDLELRAIVSKLIRQAQEEKSTKSKLQAWCLVVQKARQNVLAYLKTLDFCNEKEEVDLERLMQEHLDCSTSGAS</sequence>
<dbReference type="InterPro" id="IPR013641">
    <property type="entry name" value="KTI12/PSTK"/>
</dbReference>
<dbReference type="EMBL" id="GEDV01002478">
    <property type="protein sequence ID" value="JAP86079.1"/>
    <property type="molecule type" value="Transcribed_RNA"/>
</dbReference>
<keyword evidence="1" id="KW-0547">Nucleotide-binding</keyword>
<protein>
    <submittedName>
        <fullName evidence="3">O-phosphoseryl-tRNA(Sec) kinase</fullName>
    </submittedName>
</protein>
<dbReference type="InterPro" id="IPR027417">
    <property type="entry name" value="P-loop_NTPase"/>
</dbReference>
<name>A0A131Z3U5_RHIAP</name>
<proteinExistence type="predicted"/>
<keyword evidence="3" id="KW-0418">Kinase</keyword>
<dbReference type="GO" id="GO:0000049">
    <property type="term" value="F:tRNA binding"/>
    <property type="evidence" value="ECO:0007669"/>
    <property type="project" value="TreeGrafter"/>
</dbReference>
<evidence type="ECO:0000256" key="1">
    <source>
        <dbReference type="ARBA" id="ARBA00022741"/>
    </source>
</evidence>
<dbReference type="PANTHER" id="PTHR20873:SF0">
    <property type="entry name" value="L-SERYL-TRNA(SEC) KINASE"/>
    <property type="match status" value="1"/>
</dbReference>
<keyword evidence="3" id="KW-0808">Transferase</keyword>
<keyword evidence="2" id="KW-0067">ATP-binding</keyword>
<reference evidence="3" key="1">
    <citation type="journal article" date="2016" name="Ticks Tick Borne Dis.">
        <title>De novo assembly and annotation of the salivary gland transcriptome of Rhipicephalus appendiculatus male and female ticks during blood feeding.</title>
        <authorList>
            <person name="de Castro M.H."/>
            <person name="de Klerk D."/>
            <person name="Pienaar R."/>
            <person name="Latif A.A."/>
            <person name="Rees D.J."/>
            <person name="Mans B.J."/>
        </authorList>
    </citation>
    <scope>NUCLEOTIDE SEQUENCE</scope>
    <source>
        <tissue evidence="3">Salivary glands</tissue>
    </source>
</reference>
<dbReference type="GO" id="GO:0016301">
    <property type="term" value="F:kinase activity"/>
    <property type="evidence" value="ECO:0007669"/>
    <property type="project" value="UniProtKB-KW"/>
</dbReference>
<evidence type="ECO:0000313" key="3">
    <source>
        <dbReference type="EMBL" id="JAP86079.1"/>
    </source>
</evidence>
<dbReference type="GO" id="GO:0005524">
    <property type="term" value="F:ATP binding"/>
    <property type="evidence" value="ECO:0007669"/>
    <property type="project" value="UniProtKB-KW"/>
</dbReference>
<dbReference type="Gene3D" id="3.40.50.300">
    <property type="entry name" value="P-loop containing nucleotide triphosphate hydrolases"/>
    <property type="match status" value="1"/>
</dbReference>
<dbReference type="SUPFAM" id="SSF52540">
    <property type="entry name" value="P-loop containing nucleoside triphosphate hydrolases"/>
    <property type="match status" value="1"/>
</dbReference>
<dbReference type="PANTHER" id="PTHR20873">
    <property type="entry name" value="L-SERYL-TRNA(SEC) KINASE"/>
    <property type="match status" value="1"/>
</dbReference>
<dbReference type="InterPro" id="IPR052648">
    <property type="entry name" value="Ser-tRNA(Sec)_kinase"/>
</dbReference>
<dbReference type="Pfam" id="PF08433">
    <property type="entry name" value="KTI12"/>
    <property type="match status" value="1"/>
</dbReference>
<dbReference type="AlphaFoldDB" id="A0A131Z3U5"/>
<accession>A0A131Z3U5</accession>